<feature type="transmembrane region" description="Helical" evidence="7">
    <location>
        <begin position="234"/>
        <end position="254"/>
    </location>
</feature>
<evidence type="ECO:0000256" key="2">
    <source>
        <dbReference type="ARBA" id="ARBA00006859"/>
    </source>
</evidence>
<evidence type="ECO:0000256" key="4">
    <source>
        <dbReference type="ARBA" id="ARBA00022801"/>
    </source>
</evidence>
<keyword evidence="6 7" id="KW-0472">Membrane</keyword>
<feature type="chain" id="PRO_5044324064" evidence="8">
    <location>
        <begin position="19"/>
        <end position="642"/>
    </location>
</feature>
<name>A0AB34JHB4_PRYPA</name>
<keyword evidence="4" id="KW-0378">Hydrolase</keyword>
<feature type="signal peptide" evidence="8">
    <location>
        <begin position="1"/>
        <end position="18"/>
    </location>
</feature>
<feature type="transmembrane region" description="Helical" evidence="7">
    <location>
        <begin position="416"/>
        <end position="437"/>
    </location>
</feature>
<feature type="transmembrane region" description="Helical" evidence="7">
    <location>
        <begin position="285"/>
        <end position="304"/>
    </location>
</feature>
<keyword evidence="10" id="KW-1185">Reference proteome</keyword>
<protein>
    <submittedName>
        <fullName evidence="9">Uncharacterized protein</fullName>
    </submittedName>
</protein>
<feature type="transmembrane region" description="Helical" evidence="7">
    <location>
        <begin position="493"/>
        <end position="514"/>
    </location>
</feature>
<feature type="transmembrane region" description="Helical" evidence="7">
    <location>
        <begin position="353"/>
        <end position="381"/>
    </location>
</feature>
<comment type="similarity">
    <text evidence="2">Belongs to the peptidase A22B family.</text>
</comment>
<evidence type="ECO:0000256" key="8">
    <source>
        <dbReference type="SAM" id="SignalP"/>
    </source>
</evidence>
<organism evidence="9 10">
    <name type="scientific">Prymnesium parvum</name>
    <name type="common">Toxic golden alga</name>
    <dbReference type="NCBI Taxonomy" id="97485"/>
    <lineage>
        <taxon>Eukaryota</taxon>
        <taxon>Haptista</taxon>
        <taxon>Haptophyta</taxon>
        <taxon>Prymnesiophyceae</taxon>
        <taxon>Prymnesiales</taxon>
        <taxon>Prymnesiaceae</taxon>
        <taxon>Prymnesium</taxon>
    </lineage>
</organism>
<evidence type="ECO:0000313" key="9">
    <source>
        <dbReference type="EMBL" id="KAL1520333.1"/>
    </source>
</evidence>
<reference evidence="9 10" key="1">
    <citation type="journal article" date="2024" name="Science">
        <title>Giant polyketide synthase enzymes in the biosynthesis of giant marine polyether toxins.</title>
        <authorList>
            <person name="Fallon T.R."/>
            <person name="Shende V.V."/>
            <person name="Wierzbicki I.H."/>
            <person name="Pendleton A.L."/>
            <person name="Watervoot N.F."/>
            <person name="Auber R.P."/>
            <person name="Gonzalez D.J."/>
            <person name="Wisecaver J.H."/>
            <person name="Moore B.S."/>
        </authorList>
    </citation>
    <scope>NUCLEOTIDE SEQUENCE [LARGE SCALE GENOMIC DNA]</scope>
    <source>
        <strain evidence="9 10">12B1</strain>
    </source>
</reference>
<evidence type="ECO:0000313" key="10">
    <source>
        <dbReference type="Proteomes" id="UP001515480"/>
    </source>
</evidence>
<proteinExistence type="inferred from homology"/>
<keyword evidence="8" id="KW-0732">Signal</keyword>
<feature type="transmembrane region" description="Helical" evidence="7">
    <location>
        <begin position="535"/>
        <end position="557"/>
    </location>
</feature>
<feature type="transmembrane region" description="Helical" evidence="7">
    <location>
        <begin position="569"/>
        <end position="587"/>
    </location>
</feature>
<evidence type="ECO:0000256" key="7">
    <source>
        <dbReference type="SAM" id="Phobius"/>
    </source>
</evidence>
<evidence type="ECO:0000256" key="5">
    <source>
        <dbReference type="ARBA" id="ARBA00022989"/>
    </source>
</evidence>
<dbReference type="Pfam" id="PF04258">
    <property type="entry name" value="Peptidase_A22B"/>
    <property type="match status" value="1"/>
</dbReference>
<feature type="transmembrane region" description="Helical" evidence="7">
    <location>
        <begin position="310"/>
        <end position="332"/>
    </location>
</feature>
<keyword evidence="3 7" id="KW-0812">Transmembrane</keyword>
<dbReference type="GO" id="GO:0098553">
    <property type="term" value="C:lumenal side of endoplasmic reticulum membrane"/>
    <property type="evidence" value="ECO:0007669"/>
    <property type="project" value="TreeGrafter"/>
</dbReference>
<dbReference type="Proteomes" id="UP001515480">
    <property type="component" value="Unassembled WGS sequence"/>
</dbReference>
<dbReference type="PANTHER" id="PTHR12174">
    <property type="entry name" value="SIGNAL PEPTIDE PEPTIDASE"/>
    <property type="match status" value="1"/>
</dbReference>
<keyword evidence="5 7" id="KW-1133">Transmembrane helix</keyword>
<accession>A0AB34JHB4</accession>
<dbReference type="GO" id="GO:0005765">
    <property type="term" value="C:lysosomal membrane"/>
    <property type="evidence" value="ECO:0007669"/>
    <property type="project" value="TreeGrafter"/>
</dbReference>
<evidence type="ECO:0000256" key="3">
    <source>
        <dbReference type="ARBA" id="ARBA00022692"/>
    </source>
</evidence>
<dbReference type="PANTHER" id="PTHR12174:SF103">
    <property type="entry name" value="INTRAMEMBRANE PROTEASE (IMPAS) FAMILY"/>
    <property type="match status" value="1"/>
</dbReference>
<comment type="caution">
    <text evidence="9">The sequence shown here is derived from an EMBL/GenBank/DDBJ whole genome shotgun (WGS) entry which is preliminary data.</text>
</comment>
<gene>
    <name evidence="9" type="ORF">AB1Y20_021923</name>
</gene>
<dbReference type="GO" id="GO:0030660">
    <property type="term" value="C:Golgi-associated vesicle membrane"/>
    <property type="evidence" value="ECO:0007669"/>
    <property type="project" value="TreeGrafter"/>
</dbReference>
<dbReference type="EMBL" id="JBGBPQ010000008">
    <property type="protein sequence ID" value="KAL1520333.1"/>
    <property type="molecule type" value="Genomic_DNA"/>
</dbReference>
<sequence>MLAPLLAVVAMPWPAALTLLTEHGNVTLYGQPASGTPPLPETGSAAPLGVRLGGDGCARLSLQPEEAPFALLVERGSCSFDEKMRTAVHSRASLLMVADSLGGEYHFTDETHQSAATMALMDPCAVDCALGSGEVDDAGMEPSTVLQGLKGACGSRCDACAFSGRRSHGRREVCCFMDVYLDMALPGAIANHTALPAIFLSLSQASKLHSALASDPSARAIVEAYPRVSSGVDISALLILLVGTLTAALTSFVAGKTQHEQESELSLPSSGHSDEHESVSLTIQFALGFLAIATCSLVILYLLLQAGFDIVIFLLVLVFVLASANSLAHALFTPLALRMTPPTVHRLAVPLGPLANVIGTLTIPTAVGYGFSFAVAFFWFFNRRASWAWALQDALSASVCLLFLKTMRLPSLRVAAFLLFLMFFYDIFMVFLSPLVFHSSVMLEVATAGQPSASIDPSGVCQRTQGERMPMLMIIPRFAPSIGGMHAGTASDYAMLGLGDIVLPGLLLTLARRLDLCVARRGAARAAGGGGGGGGYWLAGSLAYCVGLAVTLAANMYGWTFNDAQGQPALLYLVPCTVGAVLTVALARNEAAQVWHGSLLDLPAHEAVAGRTTDTDAQPFTCCCNEYYEYDTHTVEPEHKQL</sequence>
<dbReference type="InterPro" id="IPR006639">
    <property type="entry name" value="Preselin/SPP"/>
</dbReference>
<dbReference type="AlphaFoldDB" id="A0AB34JHB4"/>
<dbReference type="GO" id="GO:0042500">
    <property type="term" value="F:aspartic endopeptidase activity, intramembrane cleaving"/>
    <property type="evidence" value="ECO:0007669"/>
    <property type="project" value="InterPro"/>
</dbReference>
<dbReference type="SMART" id="SM00730">
    <property type="entry name" value="PSN"/>
    <property type="match status" value="1"/>
</dbReference>
<dbReference type="Gene3D" id="3.50.30.30">
    <property type="match status" value="1"/>
</dbReference>
<dbReference type="InterPro" id="IPR007369">
    <property type="entry name" value="Peptidase_A22B_SPP"/>
</dbReference>
<evidence type="ECO:0000256" key="6">
    <source>
        <dbReference type="ARBA" id="ARBA00023136"/>
    </source>
</evidence>
<dbReference type="GO" id="GO:0098554">
    <property type="term" value="C:cytoplasmic side of endoplasmic reticulum membrane"/>
    <property type="evidence" value="ECO:0007669"/>
    <property type="project" value="TreeGrafter"/>
</dbReference>
<comment type="subcellular location">
    <subcellularLocation>
        <location evidence="1">Endomembrane system</location>
        <topology evidence="1">Multi-pass membrane protein</topology>
    </subcellularLocation>
</comment>
<dbReference type="GO" id="GO:0033619">
    <property type="term" value="P:membrane protein proteolysis"/>
    <property type="evidence" value="ECO:0007669"/>
    <property type="project" value="TreeGrafter"/>
</dbReference>
<evidence type="ECO:0000256" key="1">
    <source>
        <dbReference type="ARBA" id="ARBA00004127"/>
    </source>
</evidence>